<protein>
    <recommendedName>
        <fullName evidence="6">Peptidase M14 domain-containing protein</fullName>
    </recommendedName>
</protein>
<name>A0A0A6RY33_9GAMM</name>
<feature type="active site" description="Proton donor/acceptor" evidence="5">
    <location>
        <position position="207"/>
    </location>
</feature>
<evidence type="ECO:0000256" key="2">
    <source>
        <dbReference type="ARBA" id="ARBA00022723"/>
    </source>
</evidence>
<dbReference type="InterPro" id="IPR000834">
    <property type="entry name" value="Peptidase_M14"/>
</dbReference>
<dbReference type="Proteomes" id="UP000030428">
    <property type="component" value="Unassembled WGS sequence"/>
</dbReference>
<dbReference type="EMBL" id="JSZA02000053">
    <property type="protein sequence ID" value="KHD08796.1"/>
    <property type="molecule type" value="Genomic_DNA"/>
</dbReference>
<evidence type="ECO:0000256" key="4">
    <source>
        <dbReference type="ARBA" id="ARBA00022833"/>
    </source>
</evidence>
<reference evidence="7 8" key="1">
    <citation type="journal article" date="2016" name="Front. Microbiol.">
        <title>Single-Cell (Meta-)Genomics of a Dimorphic Candidatus Thiomargarita nelsonii Reveals Genomic Plasticity.</title>
        <authorList>
            <person name="Flood B.E."/>
            <person name="Fliss P."/>
            <person name="Jones D.S."/>
            <person name="Dick G.J."/>
            <person name="Jain S."/>
            <person name="Kaster A.K."/>
            <person name="Winkel M."/>
            <person name="Mussmann M."/>
            <person name="Bailey J."/>
        </authorList>
    </citation>
    <scope>NUCLEOTIDE SEQUENCE [LARGE SCALE GENOMIC DNA]</scope>
    <source>
        <strain evidence="7">Hydrate Ridge</strain>
    </source>
</reference>
<dbReference type="PROSITE" id="PS52035">
    <property type="entry name" value="PEPTIDASE_M14"/>
    <property type="match status" value="1"/>
</dbReference>
<dbReference type="Gene3D" id="3.40.630.10">
    <property type="entry name" value="Zn peptidases"/>
    <property type="match status" value="1"/>
</dbReference>
<evidence type="ECO:0000313" key="7">
    <source>
        <dbReference type="EMBL" id="KHD08796.1"/>
    </source>
</evidence>
<dbReference type="SUPFAM" id="SSF53187">
    <property type="entry name" value="Zn-dependent exopeptidases"/>
    <property type="match status" value="1"/>
</dbReference>
<keyword evidence="3" id="KW-0378">Hydrolase</keyword>
<comment type="cofactor">
    <cofactor evidence="1">
        <name>Zn(2+)</name>
        <dbReference type="ChEBI" id="CHEBI:29105"/>
    </cofactor>
</comment>
<evidence type="ECO:0000256" key="3">
    <source>
        <dbReference type="ARBA" id="ARBA00022801"/>
    </source>
</evidence>
<keyword evidence="8" id="KW-1185">Reference proteome</keyword>
<comment type="caution">
    <text evidence="7">The sequence shown here is derived from an EMBL/GenBank/DDBJ whole genome shotgun (WGS) entry which is preliminary data.</text>
</comment>
<dbReference type="GO" id="GO:0008270">
    <property type="term" value="F:zinc ion binding"/>
    <property type="evidence" value="ECO:0007669"/>
    <property type="project" value="InterPro"/>
</dbReference>
<evidence type="ECO:0000259" key="6">
    <source>
        <dbReference type="PROSITE" id="PS52035"/>
    </source>
</evidence>
<gene>
    <name evidence="7" type="ORF">PN36_14995</name>
</gene>
<dbReference type="GO" id="GO:0006508">
    <property type="term" value="P:proteolysis"/>
    <property type="evidence" value="ECO:0007669"/>
    <property type="project" value="InterPro"/>
</dbReference>
<evidence type="ECO:0000313" key="8">
    <source>
        <dbReference type="Proteomes" id="UP000030428"/>
    </source>
</evidence>
<dbReference type="GO" id="GO:0016788">
    <property type="term" value="F:hydrolase activity, acting on ester bonds"/>
    <property type="evidence" value="ECO:0007669"/>
    <property type="project" value="InterPro"/>
</dbReference>
<feature type="domain" description="Peptidase M14" evidence="6">
    <location>
        <begin position="2"/>
        <end position="229"/>
    </location>
</feature>
<comment type="similarity">
    <text evidence="5">Belongs to the peptidase M14 family.</text>
</comment>
<organism evidence="7 8">
    <name type="scientific">Candidatus Thiomargarita nelsonii</name>
    <dbReference type="NCBI Taxonomy" id="1003181"/>
    <lineage>
        <taxon>Bacteria</taxon>
        <taxon>Pseudomonadati</taxon>
        <taxon>Pseudomonadota</taxon>
        <taxon>Gammaproteobacteria</taxon>
        <taxon>Thiotrichales</taxon>
        <taxon>Thiotrichaceae</taxon>
        <taxon>Thiomargarita</taxon>
    </lineage>
</organism>
<dbReference type="Pfam" id="PF24827">
    <property type="entry name" value="AstE_AspA_cat"/>
    <property type="match status" value="1"/>
</dbReference>
<accession>A0A0A6RY33</accession>
<dbReference type="InterPro" id="IPR055438">
    <property type="entry name" value="AstE_AspA_cat"/>
</dbReference>
<dbReference type="AlphaFoldDB" id="A0A0A6RY33"/>
<keyword evidence="4" id="KW-0862">Zinc</keyword>
<dbReference type="GO" id="GO:0004181">
    <property type="term" value="F:metallocarboxypeptidase activity"/>
    <property type="evidence" value="ECO:0007669"/>
    <property type="project" value="InterPro"/>
</dbReference>
<keyword evidence="2" id="KW-0479">Metal-binding</keyword>
<evidence type="ECO:0000256" key="1">
    <source>
        <dbReference type="ARBA" id="ARBA00001947"/>
    </source>
</evidence>
<sequence>MKYLRKIDYDSYILELIKISEDSNNVLVKNIGSSPKGRDIFKVSLDGGYDNILIVSGHHGDEIAAPMAILNFIHEWKLLSEKPFNITLFPLINPDGYENGTRENSNSIDLNRQYSNTTEVEIKLVLENLNINYIAAFDFHEALDECAGFFCCESPQATTDLFDSESIVSRISIKYPIARGGIVRNKNKEGSFRNFCDENEIYSLTFESPGQWEIRRRIELLLFSLYSIL</sequence>
<proteinExistence type="inferred from homology"/>
<evidence type="ECO:0000256" key="5">
    <source>
        <dbReference type="PROSITE-ProRule" id="PRU01379"/>
    </source>
</evidence>